<evidence type="ECO:0000313" key="2">
    <source>
        <dbReference type="Proteomes" id="UP000558192"/>
    </source>
</evidence>
<evidence type="ECO:0000313" key="1">
    <source>
        <dbReference type="EMBL" id="NJC06672.1"/>
    </source>
</evidence>
<keyword evidence="2" id="KW-1185">Reference proteome</keyword>
<reference evidence="1 2" key="1">
    <citation type="submission" date="2020-03" db="EMBL/GenBank/DDBJ databases">
        <title>Genomic Encyclopedia of Type Strains, Phase IV (KMG-IV): sequencing the most valuable type-strain genomes for metagenomic binning, comparative biology and taxonomic classification.</title>
        <authorList>
            <person name="Goeker M."/>
        </authorList>
    </citation>
    <scope>NUCLEOTIDE SEQUENCE [LARGE SCALE GENOMIC DNA]</scope>
    <source>
        <strain evidence="1 2">DSM 16846</strain>
    </source>
</reference>
<protein>
    <submittedName>
        <fullName evidence="1">NifU-like protein involved in Fe-S cluster formation</fullName>
    </submittedName>
</protein>
<dbReference type="AlphaFoldDB" id="A0A7X5Y7N2"/>
<dbReference type="RefSeq" id="WP_168070031.1">
    <property type="nucleotide sequence ID" value="NZ_JAATJC010000001.1"/>
</dbReference>
<organism evidence="1 2">
    <name type="scientific">Sphingomonas kaistensis</name>
    <dbReference type="NCBI Taxonomy" id="298708"/>
    <lineage>
        <taxon>Bacteria</taxon>
        <taxon>Pseudomonadati</taxon>
        <taxon>Pseudomonadota</taxon>
        <taxon>Alphaproteobacteria</taxon>
        <taxon>Sphingomonadales</taxon>
        <taxon>Sphingomonadaceae</taxon>
        <taxon>Sphingomonas</taxon>
    </lineage>
</organism>
<comment type="caution">
    <text evidence="1">The sequence shown here is derived from an EMBL/GenBank/DDBJ whole genome shotgun (WGS) entry which is preliminary data.</text>
</comment>
<dbReference type="GO" id="GO:0016226">
    <property type="term" value="P:iron-sulfur cluster assembly"/>
    <property type="evidence" value="ECO:0007669"/>
    <property type="project" value="InterPro"/>
</dbReference>
<name>A0A7X5Y7N2_9SPHN</name>
<proteinExistence type="predicted"/>
<dbReference type="Proteomes" id="UP000558192">
    <property type="component" value="Unassembled WGS sequence"/>
</dbReference>
<accession>A0A7X5Y7N2</accession>
<dbReference type="EMBL" id="JAATJC010000001">
    <property type="protein sequence ID" value="NJC06672.1"/>
    <property type="molecule type" value="Genomic_DNA"/>
</dbReference>
<dbReference type="GO" id="GO:0051536">
    <property type="term" value="F:iron-sulfur cluster binding"/>
    <property type="evidence" value="ECO:0007669"/>
    <property type="project" value="InterPro"/>
</dbReference>
<sequence>MIREAPYTLDILRLAASLSVDGTLEGATHRAEARSTTCGSTIRTELGVADGRIAAIAQKVTACAYGQASAALVQGWAPGRLRAEVIVMRAALKAWLESRGEVPGDFAVLAPVQGRAGRHGAVLLPFDALLKALEADPAEARAEG</sequence>
<dbReference type="CDD" id="cd06664">
    <property type="entry name" value="IscU_like"/>
    <property type="match status" value="1"/>
</dbReference>
<dbReference type="SUPFAM" id="SSF82649">
    <property type="entry name" value="SufE/NifU"/>
    <property type="match status" value="1"/>
</dbReference>
<gene>
    <name evidence="1" type="ORF">GGQ97_002465</name>
</gene>
<dbReference type="Gene3D" id="3.90.1010.10">
    <property type="match status" value="1"/>
</dbReference>
<dbReference type="InterPro" id="IPR002871">
    <property type="entry name" value="NIF_FeS_clus_asmbl_NifU_N"/>
</dbReference>
<dbReference type="GO" id="GO:0005506">
    <property type="term" value="F:iron ion binding"/>
    <property type="evidence" value="ECO:0007669"/>
    <property type="project" value="InterPro"/>
</dbReference>